<dbReference type="EMBL" id="JAUQYP010000001">
    <property type="protein sequence ID" value="MDO8106092.1"/>
    <property type="molecule type" value="Genomic_DNA"/>
</dbReference>
<evidence type="ECO:0000313" key="1">
    <source>
        <dbReference type="EMBL" id="MDO8106092.1"/>
    </source>
</evidence>
<evidence type="ECO:0000313" key="2">
    <source>
        <dbReference type="Proteomes" id="UP001232536"/>
    </source>
</evidence>
<dbReference type="Proteomes" id="UP001232536">
    <property type="component" value="Unassembled WGS sequence"/>
</dbReference>
<reference evidence="1 2" key="1">
    <citation type="submission" date="2023-07" db="EMBL/GenBank/DDBJ databases">
        <title>Description of novel actinomycetes strains, isolated from tidal flat sediment.</title>
        <authorList>
            <person name="Lu C."/>
        </authorList>
    </citation>
    <scope>NUCLEOTIDE SEQUENCE [LARGE SCALE GENOMIC DNA]</scope>
    <source>
        <strain evidence="1 2">SYSU T00b441</strain>
    </source>
</reference>
<gene>
    <name evidence="1" type="ORF">Q6348_02645</name>
</gene>
<organism evidence="1 2">
    <name type="scientific">Actinotalea lenta</name>
    <dbReference type="NCBI Taxonomy" id="3064654"/>
    <lineage>
        <taxon>Bacteria</taxon>
        <taxon>Bacillati</taxon>
        <taxon>Actinomycetota</taxon>
        <taxon>Actinomycetes</taxon>
        <taxon>Micrococcales</taxon>
        <taxon>Cellulomonadaceae</taxon>
        <taxon>Actinotalea</taxon>
    </lineage>
</organism>
<accession>A0ABT9DAX4</accession>
<protein>
    <submittedName>
        <fullName evidence="1">Uncharacterized protein</fullName>
    </submittedName>
</protein>
<comment type="caution">
    <text evidence="1">The sequence shown here is derived from an EMBL/GenBank/DDBJ whole genome shotgun (WGS) entry which is preliminary data.</text>
</comment>
<name>A0ABT9DAX4_9CELL</name>
<proteinExistence type="predicted"/>
<keyword evidence="2" id="KW-1185">Reference proteome</keyword>
<dbReference type="RefSeq" id="WP_304599785.1">
    <property type="nucleotide sequence ID" value="NZ_JAUQYO010000002.1"/>
</dbReference>
<sequence>MSTMTGTPLPSAPAVRELFEGLLGREVEATIGTGAVNPGTAPGAVVGVYTDDRMALRAIVLLELSLAAHAGAAIALIPVVQAEVAADDGVLPDTLYENVAEVLNVAASVFNADDAPHVKLYQSYRPGEQLPADVSKWVLAFVRRVDMELSISGYGKGRVSVLVL</sequence>